<sequence>MDEKTGYGIHLLILRETDGCSNVYYYKKIREGLYYKLLYDKRDLEISKISEKIVKKNEFTKNCK</sequence>
<dbReference type="EMBL" id="RQYY01000029">
    <property type="protein sequence ID" value="RRD21919.1"/>
    <property type="molecule type" value="Genomic_DNA"/>
</dbReference>
<organism evidence="1 2">
    <name type="scientific">Fusobacterium canifelinum</name>
    <dbReference type="NCBI Taxonomy" id="285729"/>
    <lineage>
        <taxon>Bacteria</taxon>
        <taxon>Fusobacteriati</taxon>
        <taxon>Fusobacteriota</taxon>
        <taxon>Fusobacteriia</taxon>
        <taxon>Fusobacteriales</taxon>
        <taxon>Fusobacteriaceae</taxon>
        <taxon>Fusobacterium</taxon>
    </lineage>
</organism>
<reference evidence="1 2" key="1">
    <citation type="submission" date="2018-11" db="EMBL/GenBank/DDBJ databases">
        <title>Genomes From Bacteria Associated with the Canine Oral Cavity: a Test Case for Automated Genome-Based Taxonomic Assignment.</title>
        <authorList>
            <person name="Coil D.A."/>
            <person name="Jospin G."/>
            <person name="Darling A.E."/>
            <person name="Wallis C."/>
            <person name="Davis I.J."/>
            <person name="Harris S."/>
            <person name="Eisen J.A."/>
            <person name="Holcombe L.J."/>
            <person name="O'Flynn C."/>
        </authorList>
    </citation>
    <scope>NUCLEOTIDE SEQUENCE [LARGE SCALE GENOMIC DNA]</scope>
    <source>
        <strain evidence="1 2">OH4460_COT-188</strain>
    </source>
</reference>
<dbReference type="Proteomes" id="UP000281534">
    <property type="component" value="Unassembled WGS sequence"/>
</dbReference>
<accession>A0A3P1UIU8</accession>
<dbReference type="AlphaFoldDB" id="A0A3P1UIU8"/>
<evidence type="ECO:0000313" key="2">
    <source>
        <dbReference type="Proteomes" id="UP000281534"/>
    </source>
</evidence>
<gene>
    <name evidence="1" type="ORF">EII27_10280</name>
</gene>
<evidence type="ECO:0000313" key="1">
    <source>
        <dbReference type="EMBL" id="RRD21919.1"/>
    </source>
</evidence>
<protein>
    <submittedName>
        <fullName evidence="1">Uncharacterized protein</fullName>
    </submittedName>
</protein>
<name>A0A3P1UIU8_9FUSO</name>
<comment type="caution">
    <text evidence="1">The sequence shown here is derived from an EMBL/GenBank/DDBJ whole genome shotgun (WGS) entry which is preliminary data.</text>
</comment>
<proteinExistence type="predicted"/>